<dbReference type="GO" id="GO:0016787">
    <property type="term" value="F:hydrolase activity"/>
    <property type="evidence" value="ECO:0007669"/>
    <property type="project" value="InterPro"/>
</dbReference>
<dbReference type="PROSITE" id="PS51257">
    <property type="entry name" value="PROKAR_LIPOPROTEIN"/>
    <property type="match status" value="1"/>
</dbReference>
<sequence>MKQFIFMLLSVVVFSCQQEKTTTFTLCTDVHQDLIHDASNRLNEFIKTSENENADFILQLGDFCLPLEKNQTFLNLWNSFKGPKYHVLGNHDMDISPKIVTQEFWGMEKPYYSFDQGDFHFVVLDPNYYKDGEEMVSYENGNYYNYADNRAFIPESQLNWLRNDLADTDKYTLIFSHQSLEHKHGIKNREEVHKIFAEANMTSKKVIACFCGHDHEDRYVEIEGIHYIGLNSTSYTWVGDKLEYSGRFSEQIEKEHPNLKYTCPYQKSVFAIIELNSKGTITINGVQSDFVKPGPDELGAENHNYSAGISNRTLIF</sequence>
<dbReference type="AlphaFoldDB" id="A0A9X3J7T9"/>
<comment type="caution">
    <text evidence="2">The sequence shown here is derived from an EMBL/GenBank/DDBJ whole genome shotgun (WGS) entry which is preliminary data.</text>
</comment>
<evidence type="ECO:0000259" key="1">
    <source>
        <dbReference type="Pfam" id="PF00149"/>
    </source>
</evidence>
<protein>
    <submittedName>
        <fullName evidence="2">Metallophosphoesterase</fullName>
    </submittedName>
</protein>
<feature type="domain" description="Calcineurin-like phosphoesterase" evidence="1">
    <location>
        <begin position="23"/>
        <end position="216"/>
    </location>
</feature>
<dbReference type="PANTHER" id="PTHR43143:SF1">
    <property type="entry name" value="SERINE_THREONINE-PROTEIN PHOSPHATASE CPPED1"/>
    <property type="match status" value="1"/>
</dbReference>
<dbReference type="PANTHER" id="PTHR43143">
    <property type="entry name" value="METALLOPHOSPHOESTERASE, CALCINEURIN SUPERFAMILY"/>
    <property type="match status" value="1"/>
</dbReference>
<proteinExistence type="predicted"/>
<dbReference type="Gene3D" id="3.60.21.10">
    <property type="match status" value="1"/>
</dbReference>
<dbReference type="Pfam" id="PF00149">
    <property type="entry name" value="Metallophos"/>
    <property type="match status" value="1"/>
</dbReference>
<dbReference type="EMBL" id="JAPOHD010000064">
    <property type="protein sequence ID" value="MCY1722818.1"/>
    <property type="molecule type" value="Genomic_DNA"/>
</dbReference>
<organism evidence="2 3">
    <name type="scientific">Draconibacterium aestuarii</name>
    <dbReference type="NCBI Taxonomy" id="2998507"/>
    <lineage>
        <taxon>Bacteria</taxon>
        <taxon>Pseudomonadati</taxon>
        <taxon>Bacteroidota</taxon>
        <taxon>Bacteroidia</taxon>
        <taxon>Marinilabiliales</taxon>
        <taxon>Prolixibacteraceae</taxon>
        <taxon>Draconibacterium</taxon>
    </lineage>
</organism>
<evidence type="ECO:0000313" key="2">
    <source>
        <dbReference type="EMBL" id="MCY1722818.1"/>
    </source>
</evidence>
<evidence type="ECO:0000313" key="3">
    <source>
        <dbReference type="Proteomes" id="UP001145087"/>
    </source>
</evidence>
<gene>
    <name evidence="2" type="ORF">OU798_20895</name>
</gene>
<reference evidence="2" key="1">
    <citation type="submission" date="2022-11" db="EMBL/GenBank/DDBJ databases">
        <title>Marilongibacter aestuarii gen. nov., sp. nov., isolated from tidal flat sediment.</title>
        <authorList>
            <person name="Jiayan W."/>
        </authorList>
    </citation>
    <scope>NUCLEOTIDE SEQUENCE</scope>
    <source>
        <strain evidence="2">Z1-6</strain>
    </source>
</reference>
<dbReference type="InterPro" id="IPR004843">
    <property type="entry name" value="Calcineurin-like_PHP"/>
</dbReference>
<dbReference type="RefSeq" id="WP_343335143.1">
    <property type="nucleotide sequence ID" value="NZ_JAPOHD010000064.1"/>
</dbReference>
<dbReference type="InterPro" id="IPR029052">
    <property type="entry name" value="Metallo-depent_PP-like"/>
</dbReference>
<dbReference type="Proteomes" id="UP001145087">
    <property type="component" value="Unassembled WGS sequence"/>
</dbReference>
<name>A0A9X3J7T9_9BACT</name>
<dbReference type="InterPro" id="IPR051918">
    <property type="entry name" value="STPP_CPPED1"/>
</dbReference>
<accession>A0A9X3J7T9</accession>
<keyword evidence="3" id="KW-1185">Reference proteome</keyword>
<dbReference type="SUPFAM" id="SSF56300">
    <property type="entry name" value="Metallo-dependent phosphatases"/>
    <property type="match status" value="1"/>
</dbReference>